<dbReference type="GO" id="GO:0016020">
    <property type="term" value="C:membrane"/>
    <property type="evidence" value="ECO:0007669"/>
    <property type="project" value="UniProtKB-SubCell"/>
</dbReference>
<evidence type="ECO:0000256" key="4">
    <source>
        <dbReference type="ARBA" id="ARBA00022692"/>
    </source>
</evidence>
<keyword evidence="4 12" id="KW-0812">Transmembrane</keyword>
<comment type="caution">
    <text evidence="14">The sequence shown here is derived from an EMBL/GenBank/DDBJ whole genome shotgun (WGS) entry which is preliminary data.</text>
</comment>
<keyword evidence="15" id="KW-1185">Reference proteome</keyword>
<organism evidence="14 15">
    <name type="scientific">Cysteiniphilum litorale</name>
    <dbReference type="NCBI Taxonomy" id="2056700"/>
    <lineage>
        <taxon>Bacteria</taxon>
        <taxon>Pseudomonadati</taxon>
        <taxon>Pseudomonadota</taxon>
        <taxon>Gammaproteobacteria</taxon>
        <taxon>Thiotrichales</taxon>
        <taxon>Fastidiosibacteraceae</taxon>
        <taxon>Cysteiniphilum</taxon>
    </lineage>
</organism>
<dbReference type="GO" id="GO:0016717">
    <property type="term" value="F:oxidoreductase activity, acting on paired donors, with oxidation of a pair of donors resulting in the reduction of molecular oxygen to two molecules of water"/>
    <property type="evidence" value="ECO:0007669"/>
    <property type="project" value="InterPro"/>
</dbReference>
<proteinExistence type="inferred from homology"/>
<keyword evidence="9" id="KW-0443">Lipid metabolism</keyword>
<dbReference type="AlphaFoldDB" id="A0A8J2Z290"/>
<keyword evidence="5" id="KW-0276">Fatty acid metabolism</keyword>
<evidence type="ECO:0000256" key="2">
    <source>
        <dbReference type="ARBA" id="ARBA00008749"/>
    </source>
</evidence>
<dbReference type="Proteomes" id="UP000636949">
    <property type="component" value="Unassembled WGS sequence"/>
</dbReference>
<dbReference type="GO" id="GO:0006633">
    <property type="term" value="P:fatty acid biosynthetic process"/>
    <property type="evidence" value="ECO:0007669"/>
    <property type="project" value="UniProtKB-KW"/>
</dbReference>
<keyword evidence="3" id="KW-0444">Lipid biosynthesis</keyword>
<comment type="subcellular location">
    <subcellularLocation>
        <location evidence="1">Membrane</location>
        <topology evidence="1">Multi-pass membrane protein</topology>
    </subcellularLocation>
</comment>
<keyword evidence="10 12" id="KW-0472">Membrane</keyword>
<evidence type="ECO:0000313" key="15">
    <source>
        <dbReference type="Proteomes" id="UP000636949"/>
    </source>
</evidence>
<dbReference type="CDD" id="cd03505">
    <property type="entry name" value="Delta9-FADS-like"/>
    <property type="match status" value="1"/>
</dbReference>
<keyword evidence="8" id="KW-0408">Iron</keyword>
<keyword evidence="11" id="KW-0275">Fatty acid biosynthesis</keyword>
<protein>
    <submittedName>
        <fullName evidence="14">Acyl-CoA desaturase</fullName>
    </submittedName>
</protein>
<dbReference type="Pfam" id="PF00487">
    <property type="entry name" value="FA_desaturase"/>
    <property type="match status" value="1"/>
</dbReference>
<gene>
    <name evidence="14" type="primary">oel1</name>
    <name evidence="14" type="ORF">GCM10010995_00910</name>
</gene>
<evidence type="ECO:0000256" key="5">
    <source>
        <dbReference type="ARBA" id="ARBA00022832"/>
    </source>
</evidence>
<sequence>MQNNVEKRPLDMKSVLILTLTPIAALIFIPYYAVTYGFSLADWLWFAFFMIATGLSITAGYHRLWSHRAYKAKAPLKIFFMLFGAAALQNSIIKWSSDHRKHHRHVDDKELDPYAATKGFWYSHFTWMLRELPRKVSKIENVNDLEKDKIVAFQHKYYVPLAIFMCVLLPMLIGATYGSIGGCLLLAGLLRLVLNHHFTFFINSLAHVWGKQKYSDENTARDNPILSLVTYGEGYHNYHHKYAGDYRNGVKWYDFDPSKWIIFSASRIGWAYDLKTTPKPVIEAARASMQLKHAQNKLKDKRYIKLVVDFEQRLETQYKLLFDSIKDWAKAKQACLQAKKDKLSSTQVIQLKERYKELKRKFKTERKVWRVMAYSSAKLAKSQNGRAA</sequence>
<evidence type="ECO:0000256" key="11">
    <source>
        <dbReference type="ARBA" id="ARBA00023160"/>
    </source>
</evidence>
<dbReference type="PANTHER" id="PTHR11351">
    <property type="entry name" value="ACYL-COA DESATURASE"/>
    <property type="match status" value="1"/>
</dbReference>
<keyword evidence="6 12" id="KW-1133">Transmembrane helix</keyword>
<evidence type="ECO:0000313" key="14">
    <source>
        <dbReference type="EMBL" id="GGF87412.1"/>
    </source>
</evidence>
<feature type="domain" description="Fatty acid desaturase" evidence="13">
    <location>
        <begin position="44"/>
        <end position="257"/>
    </location>
</feature>
<comment type="similarity">
    <text evidence="2">Belongs to the fatty acid desaturase type 2 family.</text>
</comment>
<keyword evidence="7" id="KW-0560">Oxidoreductase</keyword>
<evidence type="ECO:0000256" key="1">
    <source>
        <dbReference type="ARBA" id="ARBA00004141"/>
    </source>
</evidence>
<evidence type="ECO:0000256" key="9">
    <source>
        <dbReference type="ARBA" id="ARBA00023098"/>
    </source>
</evidence>
<dbReference type="OrthoDB" id="9768289at2"/>
<evidence type="ECO:0000259" key="13">
    <source>
        <dbReference type="Pfam" id="PF00487"/>
    </source>
</evidence>
<evidence type="ECO:0000256" key="7">
    <source>
        <dbReference type="ARBA" id="ARBA00023002"/>
    </source>
</evidence>
<dbReference type="PRINTS" id="PR00075">
    <property type="entry name" value="FACDDSATRASE"/>
</dbReference>
<dbReference type="EMBL" id="BMJS01000001">
    <property type="protein sequence ID" value="GGF87412.1"/>
    <property type="molecule type" value="Genomic_DNA"/>
</dbReference>
<feature type="transmembrane region" description="Helical" evidence="12">
    <location>
        <begin position="157"/>
        <end position="190"/>
    </location>
</feature>
<evidence type="ECO:0000256" key="3">
    <source>
        <dbReference type="ARBA" id="ARBA00022516"/>
    </source>
</evidence>
<accession>A0A8J2Z290</accession>
<evidence type="ECO:0000256" key="8">
    <source>
        <dbReference type="ARBA" id="ARBA00023004"/>
    </source>
</evidence>
<reference evidence="14" key="1">
    <citation type="journal article" date="2014" name="Int. J. Syst. Evol. Microbiol.">
        <title>Complete genome sequence of Corynebacterium casei LMG S-19264T (=DSM 44701T), isolated from a smear-ripened cheese.</title>
        <authorList>
            <consortium name="US DOE Joint Genome Institute (JGI-PGF)"/>
            <person name="Walter F."/>
            <person name="Albersmeier A."/>
            <person name="Kalinowski J."/>
            <person name="Ruckert C."/>
        </authorList>
    </citation>
    <scope>NUCLEOTIDE SEQUENCE</scope>
    <source>
        <strain evidence="14">CGMCC 1.15758</strain>
    </source>
</reference>
<dbReference type="InterPro" id="IPR015876">
    <property type="entry name" value="Acyl-CoA_DS"/>
</dbReference>
<feature type="transmembrane region" description="Helical" evidence="12">
    <location>
        <begin position="12"/>
        <end position="31"/>
    </location>
</feature>
<dbReference type="InterPro" id="IPR005804">
    <property type="entry name" value="FA_desaturase_dom"/>
</dbReference>
<evidence type="ECO:0000256" key="10">
    <source>
        <dbReference type="ARBA" id="ARBA00023136"/>
    </source>
</evidence>
<reference evidence="14" key="2">
    <citation type="submission" date="2020-09" db="EMBL/GenBank/DDBJ databases">
        <authorList>
            <person name="Sun Q."/>
            <person name="Zhou Y."/>
        </authorList>
    </citation>
    <scope>NUCLEOTIDE SEQUENCE</scope>
    <source>
        <strain evidence="14">CGMCC 1.15758</strain>
    </source>
</reference>
<feature type="transmembrane region" description="Helical" evidence="12">
    <location>
        <begin position="43"/>
        <end position="62"/>
    </location>
</feature>
<evidence type="ECO:0000256" key="6">
    <source>
        <dbReference type="ARBA" id="ARBA00022989"/>
    </source>
</evidence>
<evidence type="ECO:0000256" key="12">
    <source>
        <dbReference type="SAM" id="Phobius"/>
    </source>
</evidence>
<dbReference type="RefSeq" id="WP_117001297.1">
    <property type="nucleotide sequence ID" value="NZ_BMJS01000001.1"/>
</dbReference>
<name>A0A8J2Z290_9GAMM</name>
<dbReference type="PANTHER" id="PTHR11351:SF31">
    <property type="entry name" value="DESATURASE 1, ISOFORM A-RELATED"/>
    <property type="match status" value="1"/>
</dbReference>